<evidence type="ECO:0000313" key="3">
    <source>
        <dbReference type="Proteomes" id="UP001489004"/>
    </source>
</evidence>
<keyword evidence="1" id="KW-0472">Membrane</keyword>
<protein>
    <submittedName>
        <fullName evidence="2">Uncharacterized protein</fullName>
    </submittedName>
</protein>
<organism evidence="2 3">
    <name type="scientific">[Myrmecia] bisecta</name>
    <dbReference type="NCBI Taxonomy" id="41462"/>
    <lineage>
        <taxon>Eukaryota</taxon>
        <taxon>Viridiplantae</taxon>
        <taxon>Chlorophyta</taxon>
        <taxon>core chlorophytes</taxon>
        <taxon>Trebouxiophyceae</taxon>
        <taxon>Trebouxiales</taxon>
        <taxon>Trebouxiaceae</taxon>
        <taxon>Myrmecia</taxon>
    </lineage>
</organism>
<dbReference type="Proteomes" id="UP001489004">
    <property type="component" value="Unassembled WGS sequence"/>
</dbReference>
<evidence type="ECO:0000313" key="2">
    <source>
        <dbReference type="EMBL" id="KAK9820037.1"/>
    </source>
</evidence>
<keyword evidence="1" id="KW-1133">Transmembrane helix</keyword>
<reference evidence="2 3" key="1">
    <citation type="journal article" date="2024" name="Nat. Commun.">
        <title>Phylogenomics reveals the evolutionary origins of lichenization in chlorophyte algae.</title>
        <authorList>
            <person name="Puginier C."/>
            <person name="Libourel C."/>
            <person name="Otte J."/>
            <person name="Skaloud P."/>
            <person name="Haon M."/>
            <person name="Grisel S."/>
            <person name="Petersen M."/>
            <person name="Berrin J.G."/>
            <person name="Delaux P.M."/>
            <person name="Dal Grande F."/>
            <person name="Keller J."/>
        </authorList>
    </citation>
    <scope>NUCLEOTIDE SEQUENCE [LARGE SCALE GENOMIC DNA]</scope>
    <source>
        <strain evidence="2 3">SAG 2043</strain>
    </source>
</reference>
<sequence>MPPPPPPPPPSKGSAGGPSRRALLAIMLGGAALWWNYLNNQMPKVYTDELGIRYLKTAGGNTVAVSQDAMGRISMVDAAGNLYYDTGDKRLGVYIVDTENNMYNLFIDGDGREQRVLVGNLSELQTFDVNRIGGIPVDDIKVAAEGRDNMRNGGRLTAFPDATPVPLPPNAPANVTKDGEIGPPAVLEEGALLLDEKRSLWPFGQKNDGGGPYKRGM</sequence>
<accession>A0AAW1QFA8</accession>
<evidence type="ECO:0000256" key="1">
    <source>
        <dbReference type="SAM" id="Phobius"/>
    </source>
</evidence>
<keyword evidence="3" id="KW-1185">Reference proteome</keyword>
<dbReference type="AlphaFoldDB" id="A0AAW1QFA8"/>
<feature type="transmembrane region" description="Helical" evidence="1">
    <location>
        <begin position="20"/>
        <end position="38"/>
    </location>
</feature>
<keyword evidence="1" id="KW-0812">Transmembrane</keyword>
<proteinExistence type="predicted"/>
<comment type="caution">
    <text evidence="2">The sequence shown here is derived from an EMBL/GenBank/DDBJ whole genome shotgun (WGS) entry which is preliminary data.</text>
</comment>
<dbReference type="EMBL" id="JALJOR010000003">
    <property type="protein sequence ID" value="KAK9820037.1"/>
    <property type="molecule type" value="Genomic_DNA"/>
</dbReference>
<gene>
    <name evidence="2" type="ORF">WJX72_005356</name>
</gene>
<name>A0AAW1QFA8_9CHLO</name>